<evidence type="ECO:0000256" key="22">
    <source>
        <dbReference type="SAM" id="SignalP"/>
    </source>
</evidence>
<evidence type="ECO:0000256" key="5">
    <source>
        <dbReference type="ARBA" id="ARBA00022679"/>
    </source>
</evidence>
<dbReference type="SMART" id="SM00108">
    <property type="entry name" value="B_lectin"/>
    <property type="match status" value="1"/>
</dbReference>
<evidence type="ECO:0000256" key="4">
    <source>
        <dbReference type="ARBA" id="ARBA00022553"/>
    </source>
</evidence>
<dbReference type="PANTHER" id="PTHR47974">
    <property type="entry name" value="OS07G0415500 PROTEIN"/>
    <property type="match status" value="1"/>
</dbReference>
<name>A0A5N5GGQ7_9ROSA</name>
<comment type="similarity">
    <text evidence="19">Belongs to the protein kinase superfamily. Ser/Thr protein kinase family.</text>
</comment>
<comment type="catalytic activity">
    <reaction evidence="18 19">
        <text>L-seryl-[protein] + ATP = O-phospho-L-seryl-[protein] + ADP + H(+)</text>
        <dbReference type="Rhea" id="RHEA:17989"/>
        <dbReference type="Rhea" id="RHEA-COMP:9863"/>
        <dbReference type="Rhea" id="RHEA-COMP:11604"/>
        <dbReference type="ChEBI" id="CHEBI:15378"/>
        <dbReference type="ChEBI" id="CHEBI:29999"/>
        <dbReference type="ChEBI" id="CHEBI:30616"/>
        <dbReference type="ChEBI" id="CHEBI:83421"/>
        <dbReference type="ChEBI" id="CHEBI:456216"/>
        <dbReference type="EC" id="2.7.11.1"/>
    </reaction>
</comment>
<keyword evidence="4" id="KW-0597">Phosphoprotein</keyword>
<evidence type="ECO:0000259" key="23">
    <source>
        <dbReference type="PROSITE" id="PS50011"/>
    </source>
</evidence>
<dbReference type="Proteomes" id="UP000327157">
    <property type="component" value="Chromosome 9"/>
</dbReference>
<evidence type="ECO:0000256" key="20">
    <source>
        <dbReference type="PROSITE-ProRule" id="PRU10141"/>
    </source>
</evidence>
<evidence type="ECO:0000256" key="6">
    <source>
        <dbReference type="ARBA" id="ARBA00022692"/>
    </source>
</evidence>
<keyword evidence="12 21" id="KW-1133">Transmembrane helix</keyword>
<dbReference type="AlphaFoldDB" id="A0A5N5GGQ7"/>
<keyword evidence="27" id="KW-1185">Reference proteome</keyword>
<protein>
    <recommendedName>
        <fullName evidence="19">Receptor-like serine/threonine-protein kinase</fullName>
        <ecNumber evidence="19">2.7.11.1</ecNumber>
    </recommendedName>
</protein>
<dbReference type="SUPFAM" id="SSF51110">
    <property type="entry name" value="alpha-D-mannose-specific plant lectins"/>
    <property type="match status" value="1"/>
</dbReference>
<dbReference type="SUPFAM" id="SSF56112">
    <property type="entry name" value="Protein kinase-like (PK-like)"/>
    <property type="match status" value="1"/>
</dbReference>
<dbReference type="InterPro" id="IPR008271">
    <property type="entry name" value="Ser/Thr_kinase_AS"/>
</dbReference>
<dbReference type="PANTHER" id="PTHR47974:SF19">
    <property type="entry name" value="RECEPTOR-LIKE SERINE_THREONINE-PROTEIN KINASE"/>
    <property type="match status" value="1"/>
</dbReference>
<comment type="subcellular location">
    <subcellularLocation>
        <location evidence="1">Cell membrane</location>
        <topology evidence="1">Single-pass type I membrane protein</topology>
    </subcellularLocation>
</comment>
<evidence type="ECO:0000256" key="17">
    <source>
        <dbReference type="ARBA" id="ARBA00047899"/>
    </source>
</evidence>
<keyword evidence="14" id="KW-1015">Disulfide bond</keyword>
<evidence type="ECO:0000256" key="8">
    <source>
        <dbReference type="ARBA" id="ARBA00022734"/>
    </source>
</evidence>
<evidence type="ECO:0000313" key="26">
    <source>
        <dbReference type="EMBL" id="KAB2612530.1"/>
    </source>
</evidence>
<dbReference type="Gene3D" id="3.30.200.20">
    <property type="entry name" value="Phosphorylase Kinase, domain 1"/>
    <property type="match status" value="1"/>
</dbReference>
<evidence type="ECO:0000256" key="9">
    <source>
        <dbReference type="ARBA" id="ARBA00022741"/>
    </source>
</evidence>
<dbReference type="InterPro" id="IPR017441">
    <property type="entry name" value="Protein_kinase_ATP_BS"/>
</dbReference>
<dbReference type="InterPro" id="IPR036426">
    <property type="entry name" value="Bulb-type_lectin_dom_sf"/>
</dbReference>
<dbReference type="GO" id="GO:0048544">
    <property type="term" value="P:recognition of pollen"/>
    <property type="evidence" value="ECO:0007669"/>
    <property type="project" value="InterPro"/>
</dbReference>
<evidence type="ECO:0000256" key="19">
    <source>
        <dbReference type="PIRNR" id="PIRNR000641"/>
    </source>
</evidence>
<dbReference type="InterPro" id="IPR011009">
    <property type="entry name" value="Kinase-like_dom_sf"/>
</dbReference>
<keyword evidence="13 21" id="KW-0472">Membrane</keyword>
<evidence type="ECO:0000256" key="21">
    <source>
        <dbReference type="SAM" id="Phobius"/>
    </source>
</evidence>
<dbReference type="InterPro" id="IPR024171">
    <property type="entry name" value="SRK-like_kinase"/>
</dbReference>
<dbReference type="Pfam" id="PF00069">
    <property type="entry name" value="Pkinase"/>
    <property type="match status" value="1"/>
</dbReference>
<dbReference type="SMART" id="SM00220">
    <property type="entry name" value="S_TKc"/>
    <property type="match status" value="1"/>
</dbReference>
<keyword evidence="2" id="KW-1003">Cell membrane</keyword>
<dbReference type="EMBL" id="SMOL01000458">
    <property type="protein sequence ID" value="KAB2612530.1"/>
    <property type="molecule type" value="Genomic_DNA"/>
</dbReference>
<evidence type="ECO:0000256" key="12">
    <source>
        <dbReference type="ARBA" id="ARBA00022989"/>
    </source>
</evidence>
<feature type="signal peptide" evidence="22">
    <location>
        <begin position="1"/>
        <end position="25"/>
    </location>
</feature>
<feature type="transmembrane region" description="Helical" evidence="21">
    <location>
        <begin position="399"/>
        <end position="420"/>
    </location>
</feature>
<evidence type="ECO:0000313" key="27">
    <source>
        <dbReference type="Proteomes" id="UP000327157"/>
    </source>
</evidence>
<dbReference type="InterPro" id="IPR003609">
    <property type="entry name" value="Pan_app"/>
</dbReference>
<evidence type="ECO:0000256" key="16">
    <source>
        <dbReference type="ARBA" id="ARBA00023180"/>
    </source>
</evidence>
<dbReference type="PROSITE" id="PS00107">
    <property type="entry name" value="PROTEIN_KINASE_ATP"/>
    <property type="match status" value="1"/>
</dbReference>
<dbReference type="CDD" id="cd01098">
    <property type="entry name" value="PAN_AP_plant"/>
    <property type="match status" value="1"/>
</dbReference>
<evidence type="ECO:0000256" key="13">
    <source>
        <dbReference type="ARBA" id="ARBA00023136"/>
    </source>
</evidence>
<feature type="domain" description="Protein kinase" evidence="23">
    <location>
        <begin position="451"/>
        <end position="724"/>
    </location>
</feature>
<evidence type="ECO:0000256" key="3">
    <source>
        <dbReference type="ARBA" id="ARBA00022527"/>
    </source>
</evidence>
<reference evidence="27" key="2">
    <citation type="submission" date="2019-10" db="EMBL/GenBank/DDBJ databases">
        <title>A de novo genome assembly of a pear dwarfing rootstock.</title>
        <authorList>
            <person name="Wang F."/>
            <person name="Wang J."/>
            <person name="Li S."/>
            <person name="Zhang Y."/>
            <person name="Fang M."/>
            <person name="Ma L."/>
            <person name="Zhao Y."/>
            <person name="Jiang S."/>
        </authorList>
    </citation>
    <scope>NUCLEOTIDE SEQUENCE [LARGE SCALE GENOMIC DNA]</scope>
</reference>
<evidence type="ECO:0000256" key="14">
    <source>
        <dbReference type="ARBA" id="ARBA00023157"/>
    </source>
</evidence>
<dbReference type="PROSITE" id="PS50927">
    <property type="entry name" value="BULB_LECTIN"/>
    <property type="match status" value="1"/>
</dbReference>
<dbReference type="InterPro" id="IPR000719">
    <property type="entry name" value="Prot_kinase_dom"/>
</dbReference>
<feature type="domain" description="Apple" evidence="25">
    <location>
        <begin position="312"/>
        <end position="390"/>
    </location>
</feature>
<dbReference type="Gene3D" id="2.90.10.10">
    <property type="entry name" value="Bulb-type lectin domain"/>
    <property type="match status" value="1"/>
</dbReference>
<dbReference type="PIRSF" id="PIRSF000641">
    <property type="entry name" value="SRK"/>
    <property type="match status" value="1"/>
</dbReference>
<evidence type="ECO:0000256" key="2">
    <source>
        <dbReference type="ARBA" id="ARBA00022475"/>
    </source>
</evidence>
<accession>A0A5N5GGQ7</accession>
<dbReference type="SMART" id="SM00473">
    <property type="entry name" value="PAN_AP"/>
    <property type="match status" value="1"/>
</dbReference>
<keyword evidence="3 19" id="KW-0723">Serine/threonine-protein kinase</keyword>
<dbReference type="GO" id="GO:0005524">
    <property type="term" value="F:ATP binding"/>
    <property type="evidence" value="ECO:0007669"/>
    <property type="project" value="UniProtKB-UniRule"/>
</dbReference>
<dbReference type="FunFam" id="3.30.200.20:FF:000178">
    <property type="entry name" value="serine/threonine-protein kinase PBS1-like"/>
    <property type="match status" value="1"/>
</dbReference>
<dbReference type="GO" id="GO:0106310">
    <property type="term" value="F:protein serine kinase activity"/>
    <property type="evidence" value="ECO:0007669"/>
    <property type="project" value="RHEA"/>
</dbReference>
<evidence type="ECO:0000256" key="15">
    <source>
        <dbReference type="ARBA" id="ARBA00023170"/>
    </source>
</evidence>
<dbReference type="CDD" id="cd14066">
    <property type="entry name" value="STKc_IRAK"/>
    <property type="match status" value="1"/>
</dbReference>
<dbReference type="GO" id="GO:0004674">
    <property type="term" value="F:protein serine/threonine kinase activity"/>
    <property type="evidence" value="ECO:0007669"/>
    <property type="project" value="UniProtKB-KW"/>
</dbReference>
<evidence type="ECO:0000259" key="25">
    <source>
        <dbReference type="PROSITE" id="PS50948"/>
    </source>
</evidence>
<dbReference type="PROSITE" id="PS50948">
    <property type="entry name" value="PAN"/>
    <property type="match status" value="1"/>
</dbReference>
<dbReference type="GO" id="GO:0030246">
    <property type="term" value="F:carbohydrate binding"/>
    <property type="evidence" value="ECO:0007669"/>
    <property type="project" value="UniProtKB-KW"/>
</dbReference>
<keyword evidence="5 19" id="KW-0808">Transferase</keyword>
<dbReference type="EC" id="2.7.11.1" evidence="19"/>
<dbReference type="Pfam" id="PF00954">
    <property type="entry name" value="S_locus_glycop"/>
    <property type="match status" value="1"/>
</dbReference>
<dbReference type="Pfam" id="PF01453">
    <property type="entry name" value="B_lectin"/>
    <property type="match status" value="1"/>
</dbReference>
<evidence type="ECO:0000256" key="7">
    <source>
        <dbReference type="ARBA" id="ARBA00022729"/>
    </source>
</evidence>
<dbReference type="Gene3D" id="1.10.510.10">
    <property type="entry name" value="Transferase(Phosphotransferase) domain 1"/>
    <property type="match status" value="1"/>
</dbReference>
<sequence>MNSSRNKLSYKSSVVVLVLCCTLKAADISAASSNMISQGQSISGNQTITSSPRGIFELGFFTPGNSHNYYIGIWYKKLQETVVWVANRNHPVSDPFLSSLQLFPNGTLALFDQSKSAIWSTTRDLSIASNSTSQVAALLLDSGNFVITDVLNSSAVIWQSFDHPTDTWLPGGKLGYNKLTNEKLTLTPWRSSQNPAPGIFSLELEQNGTSLLLMYNGTRMYWTTGPWTGKIFTEAPEIQASKWGRDFHQWTSFWLRPSEQCEVYGFCGASSICNQQQVPLCVCLEGFEPRSPQDWELADFWEGCVRKTPLGCSSGGNDTFVVIPDLSFPENSETLAGKNIDECGLTCLNDCSCTAFAYDSRCLVWKGDLFDVKQLTSDENVGKELHLRVPKAKKENKTLWIVTGVLGGLLGVLLVIVVIFKNKCSGSGERSEADEGSLMMFKYRILRNATKNFTEKLGEGGFGSVFRGTLKNSIAIAVKRLNCPEQADNQFLTEVRTLGKVQHINLVRLRGFCAETSKRLLVYDYMPNGSLESLLFQKSPIVLDWKTRYHIAVGTAKGLAYLHDGCRECIIHCDIKPENILLDAEYAPKITDFGLAKLMSRDFSRIITTIQGTRGYIAPEWISGEAITVKADVFSYGMLFFEIISGRRNRDLLDDGLENYFPTRVANVLKKGEDVDTLLDSRLEGNANKEEVMRACKVACWCIQDDEKDRPTMGQVVQALEGVIDLGMPPIPHFMDRFSKSHFESIHYLDISSSTASDSRRGSSN</sequence>
<dbReference type="FunFam" id="2.90.10.10:FF:000009">
    <property type="entry name" value="Receptor-like serine/threonine-protein kinase SD1-8"/>
    <property type="match status" value="1"/>
</dbReference>
<dbReference type="OrthoDB" id="643280at2759"/>
<dbReference type="InterPro" id="IPR000858">
    <property type="entry name" value="S_locus_glycoprot_dom"/>
</dbReference>
<dbReference type="GO" id="GO:0005886">
    <property type="term" value="C:plasma membrane"/>
    <property type="evidence" value="ECO:0007669"/>
    <property type="project" value="UniProtKB-SubCell"/>
</dbReference>
<feature type="binding site" evidence="20">
    <location>
        <position position="479"/>
    </location>
    <ligand>
        <name>ATP</name>
        <dbReference type="ChEBI" id="CHEBI:30616"/>
    </ligand>
</feature>
<proteinExistence type="inferred from homology"/>
<dbReference type="PROSITE" id="PS50011">
    <property type="entry name" value="PROTEIN_KINASE_DOM"/>
    <property type="match status" value="1"/>
</dbReference>
<dbReference type="CDD" id="cd00028">
    <property type="entry name" value="B_lectin"/>
    <property type="match status" value="1"/>
</dbReference>
<keyword evidence="8 26" id="KW-0430">Lectin</keyword>
<dbReference type="PROSITE" id="PS00108">
    <property type="entry name" value="PROTEIN_KINASE_ST"/>
    <property type="match status" value="1"/>
</dbReference>
<feature type="chain" id="PRO_5024387307" description="Receptor-like serine/threonine-protein kinase" evidence="22">
    <location>
        <begin position="26"/>
        <end position="765"/>
    </location>
</feature>
<reference evidence="26 27" key="1">
    <citation type="submission" date="2019-09" db="EMBL/GenBank/DDBJ databases">
        <authorList>
            <person name="Ou C."/>
        </authorList>
    </citation>
    <scope>NUCLEOTIDE SEQUENCE [LARGE SCALE GENOMIC DNA]</scope>
    <source>
        <strain evidence="26">S2</strain>
        <tissue evidence="26">Leaf</tissue>
    </source>
</reference>
<keyword evidence="10 19" id="KW-0418">Kinase</keyword>
<keyword evidence="11 19" id="KW-0067">ATP-binding</keyword>
<evidence type="ECO:0000259" key="24">
    <source>
        <dbReference type="PROSITE" id="PS50927"/>
    </source>
</evidence>
<evidence type="ECO:0000256" key="11">
    <source>
        <dbReference type="ARBA" id="ARBA00022840"/>
    </source>
</evidence>
<keyword evidence="16" id="KW-0325">Glycoprotein</keyword>
<feature type="domain" description="Bulb-type lectin" evidence="24">
    <location>
        <begin position="33"/>
        <end position="160"/>
    </location>
</feature>
<keyword evidence="15 26" id="KW-0675">Receptor</keyword>
<evidence type="ECO:0000256" key="18">
    <source>
        <dbReference type="ARBA" id="ARBA00048679"/>
    </source>
</evidence>
<comment type="caution">
    <text evidence="26">The sequence shown here is derived from an EMBL/GenBank/DDBJ whole genome shotgun (WGS) entry which is preliminary data.</text>
</comment>
<keyword evidence="9 19" id="KW-0547">Nucleotide-binding</keyword>
<evidence type="ECO:0000256" key="1">
    <source>
        <dbReference type="ARBA" id="ARBA00004251"/>
    </source>
</evidence>
<dbReference type="InterPro" id="IPR001480">
    <property type="entry name" value="Bulb-type_lectin_dom"/>
</dbReference>
<keyword evidence="6 21" id="KW-0812">Transmembrane</keyword>
<organism evidence="26 27">
    <name type="scientific">Pyrus ussuriensis x Pyrus communis</name>
    <dbReference type="NCBI Taxonomy" id="2448454"/>
    <lineage>
        <taxon>Eukaryota</taxon>
        <taxon>Viridiplantae</taxon>
        <taxon>Streptophyta</taxon>
        <taxon>Embryophyta</taxon>
        <taxon>Tracheophyta</taxon>
        <taxon>Spermatophyta</taxon>
        <taxon>Magnoliopsida</taxon>
        <taxon>eudicotyledons</taxon>
        <taxon>Gunneridae</taxon>
        <taxon>Pentapetalae</taxon>
        <taxon>rosids</taxon>
        <taxon>fabids</taxon>
        <taxon>Rosales</taxon>
        <taxon>Rosaceae</taxon>
        <taxon>Amygdaloideae</taxon>
        <taxon>Maleae</taxon>
        <taxon>Pyrus</taxon>
    </lineage>
</organism>
<gene>
    <name evidence="26" type="ORF">D8674_034846</name>
</gene>
<evidence type="ECO:0000256" key="10">
    <source>
        <dbReference type="ARBA" id="ARBA00022777"/>
    </source>
</evidence>
<keyword evidence="7 22" id="KW-0732">Signal</keyword>
<reference evidence="26 27" key="3">
    <citation type="submission" date="2019-11" db="EMBL/GenBank/DDBJ databases">
        <title>A de novo genome assembly of a pear dwarfing rootstock.</title>
        <authorList>
            <person name="Wang F."/>
            <person name="Wang J."/>
            <person name="Li S."/>
            <person name="Zhang Y."/>
            <person name="Fang M."/>
            <person name="Ma L."/>
            <person name="Zhao Y."/>
            <person name="Jiang S."/>
        </authorList>
    </citation>
    <scope>NUCLEOTIDE SEQUENCE [LARGE SCALE GENOMIC DNA]</scope>
    <source>
        <strain evidence="26">S2</strain>
        <tissue evidence="26">Leaf</tissue>
    </source>
</reference>
<dbReference type="FunFam" id="1.10.510.10:FF:000227">
    <property type="entry name" value="Serine/threonine-protein kinase"/>
    <property type="match status" value="1"/>
</dbReference>
<comment type="catalytic activity">
    <reaction evidence="17 19">
        <text>L-threonyl-[protein] + ATP = O-phospho-L-threonyl-[protein] + ADP + H(+)</text>
        <dbReference type="Rhea" id="RHEA:46608"/>
        <dbReference type="Rhea" id="RHEA-COMP:11060"/>
        <dbReference type="Rhea" id="RHEA-COMP:11605"/>
        <dbReference type="ChEBI" id="CHEBI:15378"/>
        <dbReference type="ChEBI" id="CHEBI:30013"/>
        <dbReference type="ChEBI" id="CHEBI:30616"/>
        <dbReference type="ChEBI" id="CHEBI:61977"/>
        <dbReference type="ChEBI" id="CHEBI:456216"/>
        <dbReference type="EC" id="2.7.11.1"/>
    </reaction>
</comment>
<dbReference type="Pfam" id="PF08276">
    <property type="entry name" value="PAN_2"/>
    <property type="match status" value="1"/>
</dbReference>